<dbReference type="PANTHER" id="PTHR21011:SF1">
    <property type="entry name" value="SMALL RIBOSOMAL SUBUNIT PROTEIN BS6M"/>
    <property type="match status" value="1"/>
</dbReference>
<keyword evidence="4" id="KW-0496">Mitochondrion</keyword>
<dbReference type="NCBIfam" id="TIGR00166">
    <property type="entry name" value="S6"/>
    <property type="match status" value="1"/>
</dbReference>
<evidence type="ECO:0000256" key="6">
    <source>
        <dbReference type="ARBA" id="ARBA00035170"/>
    </source>
</evidence>
<evidence type="ECO:0000256" key="1">
    <source>
        <dbReference type="ARBA" id="ARBA00004173"/>
    </source>
</evidence>
<dbReference type="Gene3D" id="3.30.70.60">
    <property type="match status" value="1"/>
</dbReference>
<dbReference type="Proteomes" id="UP000095085">
    <property type="component" value="Unassembled WGS sequence"/>
</dbReference>
<dbReference type="GO" id="GO:0070181">
    <property type="term" value="F:small ribosomal subunit rRNA binding"/>
    <property type="evidence" value="ECO:0007669"/>
    <property type="project" value="TreeGrafter"/>
</dbReference>
<dbReference type="OrthoDB" id="10259681at2759"/>
<keyword evidence="5" id="KW-0687">Ribonucleoprotein</keyword>
<organism evidence="8 9">
    <name type="scientific">Hyphopichia burtonii NRRL Y-1933</name>
    <dbReference type="NCBI Taxonomy" id="984485"/>
    <lineage>
        <taxon>Eukaryota</taxon>
        <taxon>Fungi</taxon>
        <taxon>Dikarya</taxon>
        <taxon>Ascomycota</taxon>
        <taxon>Saccharomycotina</taxon>
        <taxon>Pichiomycetes</taxon>
        <taxon>Debaryomycetaceae</taxon>
        <taxon>Hyphopichia</taxon>
    </lineage>
</organism>
<dbReference type="PANTHER" id="PTHR21011">
    <property type="entry name" value="MITOCHONDRIAL 28S RIBOSOMAL PROTEIN S6"/>
    <property type="match status" value="1"/>
</dbReference>
<evidence type="ECO:0000256" key="5">
    <source>
        <dbReference type="ARBA" id="ARBA00023274"/>
    </source>
</evidence>
<comment type="subcellular location">
    <subcellularLocation>
        <location evidence="1">Mitochondrion</location>
    </subcellularLocation>
</comment>
<evidence type="ECO:0000256" key="7">
    <source>
        <dbReference type="ARBA" id="ARBA00037226"/>
    </source>
</evidence>
<accession>A0A1E4RJL6</accession>
<evidence type="ECO:0000256" key="3">
    <source>
        <dbReference type="ARBA" id="ARBA00022980"/>
    </source>
</evidence>
<evidence type="ECO:0000256" key="4">
    <source>
        <dbReference type="ARBA" id="ARBA00023128"/>
    </source>
</evidence>
<reference evidence="9" key="1">
    <citation type="submission" date="2016-05" db="EMBL/GenBank/DDBJ databases">
        <title>Comparative genomics of biotechnologically important yeasts.</title>
        <authorList>
            <consortium name="DOE Joint Genome Institute"/>
            <person name="Riley R."/>
            <person name="Haridas S."/>
            <person name="Wolfe K.H."/>
            <person name="Lopes M.R."/>
            <person name="Hittinger C.T."/>
            <person name="Goker M."/>
            <person name="Salamov A."/>
            <person name="Wisecaver J."/>
            <person name="Long T.M."/>
            <person name="Aerts A.L."/>
            <person name="Barry K."/>
            <person name="Choi C."/>
            <person name="Clum A."/>
            <person name="Coughlan A.Y."/>
            <person name="Deshpande S."/>
            <person name="Douglass A.P."/>
            <person name="Hanson S.J."/>
            <person name="Klenk H.-P."/>
            <person name="Labutti K."/>
            <person name="Lapidus A."/>
            <person name="Lindquist E."/>
            <person name="Lipzen A."/>
            <person name="Meier-Kolthoff J.P."/>
            <person name="Ohm R.A."/>
            <person name="Otillar R.P."/>
            <person name="Pangilinan J."/>
            <person name="Peng Y."/>
            <person name="Rokas A."/>
            <person name="Rosa C.A."/>
            <person name="Scheuner C."/>
            <person name="Sibirny A.A."/>
            <person name="Slot J.C."/>
            <person name="Stielow J.B."/>
            <person name="Sun H."/>
            <person name="Kurtzman C.P."/>
            <person name="Blackwell M."/>
            <person name="Grigoriev I.V."/>
            <person name="Jeffries T.W."/>
        </authorList>
    </citation>
    <scope>NUCLEOTIDE SEQUENCE [LARGE SCALE GENOMIC DNA]</scope>
    <source>
        <strain evidence="9">NRRL Y-1933</strain>
    </source>
</reference>
<gene>
    <name evidence="8" type="ORF">HYPBUDRAFT_136598</name>
</gene>
<dbReference type="GeneID" id="30994160"/>
<protein>
    <recommendedName>
        <fullName evidence="6">Small ribosomal subunit protein bS6m</fullName>
    </recommendedName>
</protein>
<dbReference type="InterPro" id="IPR014717">
    <property type="entry name" value="Transl_elong_EF1B/ribsomal_bS6"/>
</dbReference>
<dbReference type="Pfam" id="PF01250">
    <property type="entry name" value="Ribosomal_S6"/>
    <property type="match status" value="1"/>
</dbReference>
<comment type="function">
    <text evidence="7">Component of the mitochondrial ribosome (mitoribosome), a dedicated translation machinery responsible for the synthesis of mitochondrial genome-encoded proteins, including at least some of the essential transmembrane subunits of the mitochondrial respiratory chain. The mitoribosomes are attached to the mitochondrial inner membrane and translation products are cotranslationally integrated into the membrane.</text>
</comment>
<dbReference type="InterPro" id="IPR035980">
    <property type="entry name" value="Ribosomal_bS6_sf"/>
</dbReference>
<dbReference type="GO" id="GO:0006412">
    <property type="term" value="P:translation"/>
    <property type="evidence" value="ECO:0007669"/>
    <property type="project" value="InterPro"/>
</dbReference>
<dbReference type="InterPro" id="IPR000529">
    <property type="entry name" value="Ribosomal_bS6"/>
</dbReference>
<keyword evidence="9" id="KW-1185">Reference proteome</keyword>
<dbReference type="STRING" id="984485.A0A1E4RJL6"/>
<sequence>MYYELFAISRITDPLRSNREVKNIATTVGRLILNNRGVIREITNLGPRPLPKIMSKEQERHFQGYHFLMGFDASATVQHELLRTIRKDPRILRASIIKNEMGKKINIPNSIERALAGGK</sequence>
<comment type="similarity">
    <text evidence="2">Belongs to the bacterial ribosomal protein bS6 family.</text>
</comment>
<evidence type="ECO:0000256" key="2">
    <source>
        <dbReference type="ARBA" id="ARBA00009512"/>
    </source>
</evidence>
<dbReference type="FunFam" id="3.30.70.60:FF:000007">
    <property type="entry name" value="37S ribosomal protein Mrp17"/>
    <property type="match status" value="1"/>
</dbReference>
<dbReference type="CDD" id="cd15465">
    <property type="entry name" value="bS6_mito"/>
    <property type="match status" value="1"/>
</dbReference>
<dbReference type="AlphaFoldDB" id="A0A1E4RJL6"/>
<dbReference type="GO" id="GO:0003735">
    <property type="term" value="F:structural constituent of ribosome"/>
    <property type="evidence" value="ECO:0007669"/>
    <property type="project" value="InterPro"/>
</dbReference>
<dbReference type="EMBL" id="KV454540">
    <property type="protein sequence ID" value="ODV67426.1"/>
    <property type="molecule type" value="Genomic_DNA"/>
</dbReference>
<proteinExistence type="inferred from homology"/>
<dbReference type="GO" id="GO:0005763">
    <property type="term" value="C:mitochondrial small ribosomal subunit"/>
    <property type="evidence" value="ECO:0007669"/>
    <property type="project" value="TreeGrafter"/>
</dbReference>
<evidence type="ECO:0000313" key="8">
    <source>
        <dbReference type="EMBL" id="ODV67426.1"/>
    </source>
</evidence>
<dbReference type="RefSeq" id="XP_020076493.1">
    <property type="nucleotide sequence ID" value="XM_020219610.1"/>
</dbReference>
<evidence type="ECO:0000313" key="9">
    <source>
        <dbReference type="Proteomes" id="UP000095085"/>
    </source>
</evidence>
<name>A0A1E4RJL6_9ASCO</name>
<keyword evidence="3 8" id="KW-0689">Ribosomal protein</keyword>
<dbReference type="SUPFAM" id="SSF54995">
    <property type="entry name" value="Ribosomal protein S6"/>
    <property type="match status" value="1"/>
</dbReference>